<dbReference type="PRINTS" id="PR00352">
    <property type="entry name" value="3FE4SFRDOXIN"/>
</dbReference>
<evidence type="ECO:0000256" key="8">
    <source>
        <dbReference type="RuleBase" id="RU368020"/>
    </source>
</evidence>
<evidence type="ECO:0000313" key="10">
    <source>
        <dbReference type="EMBL" id="MBP2191929.1"/>
    </source>
</evidence>
<keyword evidence="4 8" id="KW-0249">Electron transport</keyword>
<evidence type="ECO:0000256" key="5">
    <source>
        <dbReference type="ARBA" id="ARBA00023004"/>
    </source>
</evidence>
<dbReference type="RefSeq" id="WP_209894280.1">
    <property type="nucleotide sequence ID" value="NZ_JAGGMR010000001.1"/>
</dbReference>
<proteinExistence type="predicted"/>
<dbReference type="Pfam" id="PF13459">
    <property type="entry name" value="Fer4_15"/>
    <property type="match status" value="1"/>
</dbReference>
<evidence type="ECO:0000256" key="4">
    <source>
        <dbReference type="ARBA" id="ARBA00022982"/>
    </source>
</evidence>
<sequence length="62" mass="6578">MKVSIDTDRCRGFGVCVSLCPEVFTLTEYGYSEVAVDEVPAGLEGAVAEAIEACPEHAIEPC</sequence>
<dbReference type="EMBL" id="JAGGMR010000001">
    <property type="protein sequence ID" value="MBP2191929.1"/>
    <property type="molecule type" value="Genomic_DNA"/>
</dbReference>
<evidence type="ECO:0000259" key="9">
    <source>
        <dbReference type="PROSITE" id="PS51379"/>
    </source>
</evidence>
<reference evidence="10 11" key="1">
    <citation type="submission" date="2021-03" db="EMBL/GenBank/DDBJ databases">
        <title>Sequencing the genomes of 1000 actinobacteria strains.</title>
        <authorList>
            <person name="Klenk H.-P."/>
        </authorList>
    </citation>
    <scope>NUCLEOTIDE SEQUENCE [LARGE SCALE GENOMIC DNA]</scope>
    <source>
        <strain evidence="10 11">DSM 45516</strain>
    </source>
</reference>
<keyword evidence="6 8" id="KW-0411">Iron-sulfur</keyword>
<comment type="caution">
    <text evidence="10">The sequence shown here is derived from an EMBL/GenBank/DDBJ whole genome shotgun (WGS) entry which is preliminary data.</text>
</comment>
<keyword evidence="5 8" id="KW-0408">Iron</keyword>
<dbReference type="Gene3D" id="3.30.70.20">
    <property type="match status" value="1"/>
</dbReference>
<feature type="domain" description="4Fe-4S ferredoxin-type" evidence="9">
    <location>
        <begin position="1"/>
        <end position="29"/>
    </location>
</feature>
<keyword evidence="11" id="KW-1185">Reference proteome</keyword>
<dbReference type="Proteomes" id="UP001519325">
    <property type="component" value="Unassembled WGS sequence"/>
</dbReference>
<comment type="function">
    <text evidence="8">Ferredoxins are iron-sulfur proteins that transfer electrons in a wide variety of metabolic reactions.</text>
</comment>
<accession>A0ABS4QJP8</accession>
<dbReference type="PANTHER" id="PTHR36923:SF3">
    <property type="entry name" value="FERREDOXIN"/>
    <property type="match status" value="1"/>
</dbReference>
<keyword evidence="2 8" id="KW-0813">Transport</keyword>
<dbReference type="PROSITE" id="PS51379">
    <property type="entry name" value="4FE4S_FER_2"/>
    <property type="match status" value="1"/>
</dbReference>
<dbReference type="InterPro" id="IPR051269">
    <property type="entry name" value="Fe-S_cluster_ET"/>
</dbReference>
<evidence type="ECO:0000256" key="7">
    <source>
        <dbReference type="ARBA" id="ARBA00023291"/>
    </source>
</evidence>
<dbReference type="InterPro" id="IPR017896">
    <property type="entry name" value="4Fe4S_Fe-S-bd"/>
</dbReference>
<gene>
    <name evidence="10" type="ORF">BJ987_004830</name>
</gene>
<name>A0ABS4QJP8_9NOCA</name>
<dbReference type="InterPro" id="IPR001080">
    <property type="entry name" value="3Fe4S_ferredoxin"/>
</dbReference>
<evidence type="ECO:0000256" key="1">
    <source>
        <dbReference type="ARBA" id="ARBA00001927"/>
    </source>
</evidence>
<comment type="cofactor">
    <cofactor evidence="1">
        <name>[3Fe-4S] cluster</name>
        <dbReference type="ChEBI" id="CHEBI:21137"/>
    </cofactor>
</comment>
<evidence type="ECO:0000256" key="6">
    <source>
        <dbReference type="ARBA" id="ARBA00023014"/>
    </source>
</evidence>
<dbReference type="PANTHER" id="PTHR36923">
    <property type="entry name" value="FERREDOXIN"/>
    <property type="match status" value="1"/>
</dbReference>
<dbReference type="SUPFAM" id="SSF54862">
    <property type="entry name" value="4Fe-4S ferredoxins"/>
    <property type="match status" value="1"/>
</dbReference>
<keyword evidence="7" id="KW-0003">3Fe-4S</keyword>
<evidence type="ECO:0000256" key="2">
    <source>
        <dbReference type="ARBA" id="ARBA00022448"/>
    </source>
</evidence>
<keyword evidence="3 8" id="KW-0479">Metal-binding</keyword>
<evidence type="ECO:0000256" key="3">
    <source>
        <dbReference type="ARBA" id="ARBA00022723"/>
    </source>
</evidence>
<organism evidence="10 11">
    <name type="scientific">Nocardia goodfellowii</name>
    <dbReference type="NCBI Taxonomy" id="882446"/>
    <lineage>
        <taxon>Bacteria</taxon>
        <taxon>Bacillati</taxon>
        <taxon>Actinomycetota</taxon>
        <taxon>Actinomycetes</taxon>
        <taxon>Mycobacteriales</taxon>
        <taxon>Nocardiaceae</taxon>
        <taxon>Nocardia</taxon>
    </lineage>
</organism>
<evidence type="ECO:0000313" key="11">
    <source>
        <dbReference type="Proteomes" id="UP001519325"/>
    </source>
</evidence>
<protein>
    <recommendedName>
        <fullName evidence="8">Ferredoxin</fullName>
    </recommendedName>
</protein>